<dbReference type="AlphaFoldDB" id="A0A0B6A856"/>
<comment type="function">
    <text evidence="4 5">Gas vesicles are hollow, gas filled proteinaceous nanostructures found in some microorganisms. During planktonic growth they allow positioning of the organism at a favorable depth for light or nutrient acquisition. GvpA forms the protein shell.</text>
</comment>
<evidence type="ECO:0000313" key="7">
    <source>
        <dbReference type="Proteomes" id="UP000031829"/>
    </source>
</evidence>
<dbReference type="EMBL" id="CP009920">
    <property type="protein sequence ID" value="AJI21110.1"/>
    <property type="molecule type" value="Genomic_DNA"/>
</dbReference>
<dbReference type="GO" id="GO:0012506">
    <property type="term" value="C:vesicle membrane"/>
    <property type="evidence" value="ECO:0007669"/>
    <property type="project" value="InterPro"/>
</dbReference>
<dbReference type="SMR" id="A0A0B6A856"/>
<dbReference type="HAMAP" id="MF_00576">
    <property type="entry name" value="Gas_vesicle_A"/>
    <property type="match status" value="1"/>
</dbReference>
<reference evidence="6 7" key="1">
    <citation type="journal article" date="2015" name="Genome Announc.">
        <title>Complete genome sequences for 35 biothreat assay-relevant bacillus species.</title>
        <authorList>
            <person name="Johnson S.L."/>
            <person name="Daligault H.E."/>
            <person name="Davenport K.W."/>
            <person name="Jaissle J."/>
            <person name="Frey K.G."/>
            <person name="Ladner J.T."/>
            <person name="Broomall S.M."/>
            <person name="Bishop-Lilly K.A."/>
            <person name="Bruce D.C."/>
            <person name="Gibbons H.S."/>
            <person name="Coyne S.R."/>
            <person name="Lo C.C."/>
            <person name="Meincke L."/>
            <person name="Munk A.C."/>
            <person name="Koroleva G.I."/>
            <person name="Rosenzweig C.N."/>
            <person name="Palacios G.F."/>
            <person name="Redden C.L."/>
            <person name="Minogue T.D."/>
            <person name="Chain P.S."/>
        </authorList>
    </citation>
    <scope>NUCLEOTIDE SEQUENCE [LARGE SCALE GENOMIC DNA]</scope>
    <source>
        <strain evidence="7">ATCC 14581 / DSM 32 / JCM 2506 / NBRC 15308 / NCIMB 9376 / NCTC 10342 / NRRL B-14308 / VKM B-512</strain>
    </source>
</reference>
<protein>
    <recommendedName>
        <fullName evidence="4">Gas vesicle protein A</fullName>
        <shortName evidence="4">GVP</shortName>
    </recommendedName>
</protein>
<evidence type="ECO:0000256" key="1">
    <source>
        <dbReference type="ARBA" id="ARBA00022987"/>
    </source>
</evidence>
<dbReference type="PANTHER" id="PTHR35344:SF4">
    <property type="entry name" value="GAS VESICLE PROTEIN A1"/>
    <property type="match status" value="1"/>
</dbReference>
<dbReference type="HOGENOM" id="CLU_169045_1_0_9"/>
<dbReference type="Pfam" id="PF00741">
    <property type="entry name" value="Gas_vesicle"/>
    <property type="match status" value="1"/>
</dbReference>
<dbReference type="RefSeq" id="WP_013058000.1">
    <property type="nucleotide sequence ID" value="NZ_BCVB01000006.1"/>
</dbReference>
<dbReference type="GO" id="GO:0033172">
    <property type="term" value="C:gas vesicle shell"/>
    <property type="evidence" value="ECO:0007669"/>
    <property type="project" value="UniProtKB-UniRule"/>
</dbReference>
<comment type="similarity">
    <text evidence="3 4 5">Belongs to the gas vesicle GvpA family.</text>
</comment>
<dbReference type="PROSITE" id="PS00669">
    <property type="entry name" value="GAS_VESICLE_A_2"/>
    <property type="match status" value="1"/>
</dbReference>
<organism evidence="6 7">
    <name type="scientific">Priestia megaterium (strain ATCC 14581 / DSM 32 / CCUG 1817 / JCM 2506 / NBRC 15308 / NCIMB 9376 / NCTC 10342 / NRRL B-14308 / VKM B-512 / Ford 19)</name>
    <name type="common">Bacillus megaterium</name>
    <dbReference type="NCBI Taxonomy" id="1348623"/>
    <lineage>
        <taxon>Bacteria</taxon>
        <taxon>Bacillati</taxon>
        <taxon>Bacillota</taxon>
        <taxon>Bacilli</taxon>
        <taxon>Bacillales</taxon>
        <taxon>Bacillaceae</taxon>
        <taxon>Priestia</taxon>
    </lineage>
</organism>
<evidence type="ECO:0000313" key="6">
    <source>
        <dbReference type="EMBL" id="AJI21110.1"/>
    </source>
</evidence>
<evidence type="ECO:0000256" key="3">
    <source>
        <dbReference type="ARBA" id="ARBA00035646"/>
    </source>
</evidence>
<dbReference type="PANTHER" id="PTHR35344">
    <property type="entry name" value="GAS VESICLE STRUCTURAL PROTEIN 2-RELATED"/>
    <property type="match status" value="1"/>
</dbReference>
<dbReference type="GeneID" id="93643735"/>
<dbReference type="InterPro" id="IPR018493">
    <property type="entry name" value="GvpA-like_CS"/>
</dbReference>
<gene>
    <name evidence="4 6" type="primary">gvpA</name>
    <name evidence="6" type="ORF">BG04_219</name>
</gene>
<evidence type="ECO:0000256" key="5">
    <source>
        <dbReference type="RuleBase" id="RU000632"/>
    </source>
</evidence>
<proteinExistence type="inferred from homology"/>
<evidence type="ECO:0000256" key="4">
    <source>
        <dbReference type="HAMAP-Rule" id="MF_00576"/>
    </source>
</evidence>
<keyword evidence="1 4" id="KW-0304">Gas vesicle</keyword>
<dbReference type="InterPro" id="IPR047870">
    <property type="entry name" value="Gas_vesicle_GvpA"/>
</dbReference>
<dbReference type="PROSITE" id="PS00234">
    <property type="entry name" value="GAS_VESICLE_A_1"/>
    <property type="match status" value="1"/>
</dbReference>
<dbReference type="NCBIfam" id="NF006874">
    <property type="entry name" value="PRK09371.1"/>
    <property type="match status" value="1"/>
</dbReference>
<dbReference type="InterPro" id="IPR000638">
    <property type="entry name" value="Gas-vesicle_GvpA-like"/>
</dbReference>
<comment type="subcellular location">
    <subcellularLocation>
        <location evidence="2 4 5">Gas vesicle shell</location>
    </subcellularLocation>
</comment>
<accession>A0A0B6A856</accession>
<sequence length="86" mass="9292">MSIQKSTDSSSLAEVIDRILDKGIVIDAFARVSLVGIEILTIEARVVIASVDTWLRYAEAVGLLTDKVEEEGLPGRTEERGAGLSF</sequence>
<dbReference type="KEGG" id="bmeg:BG04_219"/>
<dbReference type="Proteomes" id="UP000031829">
    <property type="component" value="Chromosome"/>
</dbReference>
<comment type="subunit">
    <text evidence="4 5">The gas vesicle shell is 2 nm thick and consists of a single layer of this protein. It forms helical ribs nearly perpendicular to the long axis of the vesicle.</text>
</comment>
<name>A0A0B6A856_PRIM2</name>
<evidence type="ECO:0000256" key="2">
    <source>
        <dbReference type="ARBA" id="ARBA00035629"/>
    </source>
</evidence>
<dbReference type="GO" id="GO:0005198">
    <property type="term" value="F:structural molecule activity"/>
    <property type="evidence" value="ECO:0007669"/>
    <property type="project" value="InterPro"/>
</dbReference>
<dbReference type="InterPro" id="IPR050530">
    <property type="entry name" value="GvpA"/>
</dbReference>